<feature type="region of interest" description="Disordered" evidence="2">
    <location>
        <begin position="454"/>
        <end position="477"/>
    </location>
</feature>
<dbReference type="Pfam" id="PF01167">
    <property type="entry name" value="Tub"/>
    <property type="match status" value="1"/>
</dbReference>
<feature type="region of interest" description="Disordered" evidence="2">
    <location>
        <begin position="28"/>
        <end position="52"/>
    </location>
</feature>
<dbReference type="AlphaFoldDB" id="F0W959"/>
<feature type="region of interest" description="Disordered" evidence="2">
    <location>
        <begin position="267"/>
        <end position="380"/>
    </location>
</feature>
<feature type="compositionally biased region" description="Basic and acidic residues" evidence="2">
    <location>
        <begin position="64"/>
        <end position="76"/>
    </location>
</feature>
<feature type="region of interest" description="Disordered" evidence="2">
    <location>
        <begin position="562"/>
        <end position="654"/>
    </location>
</feature>
<proteinExistence type="inferred from homology"/>
<reference evidence="4" key="2">
    <citation type="submission" date="2011-02" db="EMBL/GenBank/DDBJ databases">
        <authorList>
            <person name="MacLean D."/>
        </authorList>
    </citation>
    <scope>NUCLEOTIDE SEQUENCE</scope>
</reference>
<dbReference type="PANTHER" id="PTHR16517:SF7">
    <property type="entry name" value="PROTEIN KING TUBBY"/>
    <property type="match status" value="1"/>
</dbReference>
<evidence type="ECO:0000259" key="3">
    <source>
        <dbReference type="Pfam" id="PF01167"/>
    </source>
</evidence>
<feature type="compositionally biased region" description="Basic and acidic residues" evidence="2">
    <location>
        <begin position="360"/>
        <end position="380"/>
    </location>
</feature>
<evidence type="ECO:0000313" key="4">
    <source>
        <dbReference type="EMBL" id="CCA17672.1"/>
    </source>
</evidence>
<evidence type="ECO:0000256" key="1">
    <source>
        <dbReference type="ARBA" id="ARBA00007129"/>
    </source>
</evidence>
<feature type="domain" description="Tubby C-terminal" evidence="3">
    <location>
        <begin position="681"/>
        <end position="967"/>
    </location>
</feature>
<evidence type="ECO:0000256" key="2">
    <source>
        <dbReference type="SAM" id="MobiDB-lite"/>
    </source>
</evidence>
<dbReference type="Gene3D" id="3.20.90.10">
    <property type="entry name" value="Tubby Protein, Chain A"/>
    <property type="match status" value="1"/>
</dbReference>
<dbReference type="PANTHER" id="PTHR16517">
    <property type="entry name" value="TUBBY-RELATED"/>
    <property type="match status" value="1"/>
</dbReference>
<dbReference type="InterPro" id="IPR000007">
    <property type="entry name" value="Tubby_C"/>
</dbReference>
<feature type="region of interest" description="Disordered" evidence="2">
    <location>
        <begin position="64"/>
        <end position="90"/>
    </location>
</feature>
<dbReference type="GO" id="GO:0005777">
    <property type="term" value="C:peroxisome"/>
    <property type="evidence" value="ECO:0007669"/>
    <property type="project" value="InterPro"/>
</dbReference>
<feature type="compositionally biased region" description="Basic and acidic residues" evidence="2">
    <location>
        <begin position="639"/>
        <end position="651"/>
    </location>
</feature>
<gene>
    <name evidence="4" type="primary">AlNc14C38G3326</name>
    <name evidence="4" type="ORF">ALNC14_038150</name>
</gene>
<feature type="compositionally biased region" description="Pro residues" evidence="2">
    <location>
        <begin position="340"/>
        <end position="352"/>
    </location>
</feature>
<dbReference type="InterPro" id="IPR025659">
    <property type="entry name" value="Tubby-like_C"/>
</dbReference>
<dbReference type="InterPro" id="IPR038322">
    <property type="entry name" value="Pex19_C_sf"/>
</dbReference>
<dbReference type="PRINTS" id="PR01573">
    <property type="entry name" value="SUPERTUBBY"/>
</dbReference>
<feature type="compositionally biased region" description="Pro residues" evidence="2">
    <location>
        <begin position="288"/>
        <end position="297"/>
    </location>
</feature>
<feature type="region of interest" description="Disordered" evidence="2">
    <location>
        <begin position="397"/>
        <end position="422"/>
    </location>
</feature>
<reference evidence="4" key="1">
    <citation type="journal article" date="2011" name="PLoS Biol.">
        <title>Gene gain and loss during evolution of obligate parasitism in the white rust pathogen of Arabidopsis thaliana.</title>
        <authorList>
            <person name="Kemen E."/>
            <person name="Gardiner A."/>
            <person name="Schultz-Larsen T."/>
            <person name="Kemen A.C."/>
            <person name="Balmuth A.L."/>
            <person name="Robert-Seilaniantz A."/>
            <person name="Bailey K."/>
            <person name="Holub E."/>
            <person name="Studholme D.J."/>
            <person name="Maclean D."/>
            <person name="Jones J.D."/>
        </authorList>
    </citation>
    <scope>NUCLEOTIDE SEQUENCE</scope>
</reference>
<feature type="compositionally biased region" description="Basic and acidic residues" evidence="2">
    <location>
        <begin position="584"/>
        <end position="610"/>
    </location>
</feature>
<comment type="similarity">
    <text evidence="1">Belongs to the TUB family.</text>
</comment>
<dbReference type="Pfam" id="PF04614">
    <property type="entry name" value="Pex19"/>
    <property type="match status" value="1"/>
</dbReference>
<feature type="compositionally biased region" description="Polar residues" evidence="2">
    <location>
        <begin position="38"/>
        <end position="52"/>
    </location>
</feature>
<dbReference type="InterPro" id="IPR006708">
    <property type="entry name" value="Pex19"/>
</dbReference>
<feature type="compositionally biased region" description="Pro residues" evidence="2">
    <location>
        <begin position="312"/>
        <end position="321"/>
    </location>
</feature>
<name>F0W959_9STRA</name>
<accession>F0W959</accession>
<dbReference type="EMBL" id="FR824083">
    <property type="protein sequence ID" value="CCA17672.1"/>
    <property type="molecule type" value="Genomic_DNA"/>
</dbReference>
<dbReference type="SUPFAM" id="SSF54518">
    <property type="entry name" value="Tubby C-terminal domain-like"/>
    <property type="match status" value="1"/>
</dbReference>
<organism evidence="4">
    <name type="scientific">Albugo laibachii Nc14</name>
    <dbReference type="NCBI Taxonomy" id="890382"/>
    <lineage>
        <taxon>Eukaryota</taxon>
        <taxon>Sar</taxon>
        <taxon>Stramenopiles</taxon>
        <taxon>Oomycota</taxon>
        <taxon>Peronosporomycetes</taxon>
        <taxon>Albuginales</taxon>
        <taxon>Albuginaceae</taxon>
        <taxon>Albugo</taxon>
    </lineage>
</organism>
<dbReference type="HOGENOM" id="CLU_305748_0_0_1"/>
<sequence length="970" mass="109084">MATEDDIDLDDLLNDALNDFEDDIEIANAKKLSHTPDENYTPSQRGTDSPTVQNVLERAYQEINETHERNSKHTSVDEANDGPSDAEPGLDVESKVAETLKNMAKAAEEAGGLESTDVDQMGEEMMKEMLEGLGEMGDKGNFQDLVDNMMQQLLNKEVMYDPIKQICDRYPEWLVEKKSTLSKEDYERFWFQYQLFQQVVDVYASEPENYTKLSELMQEIQDCGHPPTEIVKELAPGLQFGADGMPELPNIESMLSPMSGLQEQINANDSEEKTSIDPGETQVKKRGLPPPSNPPPQKSTSAAAAFRSKSSLPPPKLPPPEHAIASTSVNKIRGAVRPPTIAPPDMKPPPKQSLPLKSSGKKDEEEPSSRQQKNADVKEEFIVAEDKASISNVVANPSKKLEKLSRSNFIGSGSKGILREGCPASQEYVDPLSKESTIQTKSLSEVLLATTASLSTSKRKSRQSQESDETTPAIVTNARPVSLTSVVRPGEVEEEMILVHERTYTTEELYTAGEQLSRGQELLLDGDEIEEIPFLEINTCDTNEGDSVNDYDDEKQSEDGILIQSDPQEGKDTTEDFNLNEQGQRLETRAESNNDGRKAHDEVNENDTAKRSCGSGYVESVTEKEEEEASNLETTTNEPGDRNEENNRKESQYVQKKRLENQFYNPKDVPFSLDELFNFVKKPLQRGSGRIVKCFIERNSSGPNRLAPMYTLLLEVNSSSGRPILYARKKAISPITSHYVISMNKSLTRLLRSRHFVGKLRSNSNTKEYYLYDQGDNPDDIDSDCEIDDEMRKHIRAELCVVRYALSKKSYPRKMEVVIPALAQNGSCALDWRPLSKDQMIEKQIRSIVKAGGQNVTDYKNFVFFHKRETKYDPLSSCIVDFRSRATCVSVKNFQLIHSEPLSEMYIEAYRAIYPDHVYEDQGTASLPLDHLMLQLGKVGKDCFNMDFQYPLSMLQAFAICLSRFDTKQI</sequence>
<protein>
    <submittedName>
        <fullName evidence="4">Uncharacterized protein AlNc14C38G3326</fullName>
    </submittedName>
</protein>
<dbReference type="Gene3D" id="1.20.120.900">
    <property type="entry name" value="Pex19, mPTS binding domain"/>
    <property type="match status" value="1"/>
</dbReference>